<dbReference type="SUPFAM" id="SSF55961">
    <property type="entry name" value="Bet v1-like"/>
    <property type="match status" value="1"/>
</dbReference>
<sequence>MSSTASPTAPRECATSRLIDAPPARVFRAIASPEHLARWWGPNGFSSTFELFEFRPDGHWRFTLHGPDGTDYPNHNLFREITPDRVLIEHLSDDHHFFLTITFTLEGTGTRVGWQQVFDSAEHREQIATFVLPANEENLDRLTAEVHNVDWPMA</sequence>
<dbReference type="EMBL" id="CP158373">
    <property type="protein sequence ID" value="XBY62164.1"/>
    <property type="molecule type" value="Genomic_DNA"/>
</dbReference>
<proteinExistence type="inferred from homology"/>
<dbReference type="RefSeq" id="WP_350446526.1">
    <property type="nucleotide sequence ID" value="NZ_CP158373.1"/>
</dbReference>
<dbReference type="CDD" id="cd08894">
    <property type="entry name" value="SRPBCC_CalC_Aha1-like_1"/>
    <property type="match status" value="1"/>
</dbReference>
<accession>A0AAU7XZI6</accession>
<evidence type="ECO:0000256" key="1">
    <source>
        <dbReference type="ARBA" id="ARBA00006817"/>
    </source>
</evidence>
<organism evidence="3">
    <name type="scientific">Pseudomonas solani</name>
    <dbReference type="NCBI Taxonomy" id="2731552"/>
    <lineage>
        <taxon>Bacteria</taxon>
        <taxon>Pseudomonadati</taxon>
        <taxon>Pseudomonadota</taxon>
        <taxon>Gammaproteobacteria</taxon>
        <taxon>Pseudomonadales</taxon>
        <taxon>Pseudomonadaceae</taxon>
        <taxon>Pseudomonas</taxon>
    </lineage>
</organism>
<feature type="domain" description="Activator of Hsp90 ATPase homologue 1/2-like C-terminal" evidence="2">
    <location>
        <begin position="20"/>
        <end position="145"/>
    </location>
</feature>
<dbReference type="Gene3D" id="3.30.530.20">
    <property type="match status" value="1"/>
</dbReference>
<dbReference type="InterPro" id="IPR023393">
    <property type="entry name" value="START-like_dom_sf"/>
</dbReference>
<dbReference type="AlphaFoldDB" id="A0AAU7XZI6"/>
<gene>
    <name evidence="3" type="ORF">ABS648_19640</name>
</gene>
<dbReference type="Pfam" id="PF08327">
    <property type="entry name" value="AHSA1"/>
    <property type="match status" value="1"/>
</dbReference>
<comment type="similarity">
    <text evidence="1">Belongs to the AHA1 family.</text>
</comment>
<evidence type="ECO:0000259" key="2">
    <source>
        <dbReference type="Pfam" id="PF08327"/>
    </source>
</evidence>
<name>A0AAU7XZI6_9PSED</name>
<reference evidence="3" key="1">
    <citation type="submission" date="2023-08" db="EMBL/GenBank/DDBJ databases">
        <title>Increased levels of nutrients transform a symbiont into a lethal pathobiont.</title>
        <authorList>
            <person name="Lachnit T."/>
            <person name="Ulrich L."/>
            <person name="Willmer F.M."/>
            <person name="Hasenbein T."/>
            <person name="Steiner L.X."/>
            <person name="Wolters M."/>
            <person name="Herbst E.M."/>
            <person name="Deines P."/>
        </authorList>
    </citation>
    <scope>NUCLEOTIDE SEQUENCE</scope>
    <source>
        <strain evidence="3">T3</strain>
    </source>
</reference>
<protein>
    <submittedName>
        <fullName evidence="3">SRPBCC family protein</fullName>
    </submittedName>
</protein>
<evidence type="ECO:0000313" key="3">
    <source>
        <dbReference type="EMBL" id="XBY62164.1"/>
    </source>
</evidence>
<dbReference type="InterPro" id="IPR013538">
    <property type="entry name" value="ASHA1/2-like_C"/>
</dbReference>